<evidence type="ECO:0000313" key="1">
    <source>
        <dbReference type="EMBL" id="CYY06409.1"/>
    </source>
</evidence>
<proteinExistence type="predicted"/>
<dbReference type="EMBL" id="FILX01000056">
    <property type="protein sequence ID" value="CYY06409.1"/>
    <property type="molecule type" value="Genomic_DNA"/>
</dbReference>
<reference evidence="1 2" key="1">
    <citation type="submission" date="2016-02" db="EMBL/GenBank/DDBJ databases">
        <authorList>
            <consortium name="Pathogen Informatics"/>
        </authorList>
    </citation>
    <scope>NUCLEOTIDE SEQUENCE [LARGE SCALE GENOMIC DNA]</scope>
    <source>
        <strain evidence="1 2">SS993</strain>
    </source>
</reference>
<accession>A0A116S6Y6</accession>
<protein>
    <submittedName>
        <fullName evidence="1">Uncharacterized protein</fullName>
    </submittedName>
</protein>
<name>A0A116S6Y6_STRSU</name>
<dbReference type="AlphaFoldDB" id="A0A116S6Y6"/>
<organism evidence="1 2">
    <name type="scientific">Streptococcus suis</name>
    <dbReference type="NCBI Taxonomy" id="1307"/>
    <lineage>
        <taxon>Bacteria</taxon>
        <taxon>Bacillati</taxon>
        <taxon>Bacillota</taxon>
        <taxon>Bacilli</taxon>
        <taxon>Lactobacillales</taxon>
        <taxon>Streptococcaceae</taxon>
        <taxon>Streptococcus</taxon>
    </lineage>
</organism>
<sequence length="31" mass="3504">MNSKKQPLFAVAHTILTRKLDMDIQTISDTS</sequence>
<dbReference type="Proteomes" id="UP000074903">
    <property type="component" value="Unassembled WGS sequence"/>
</dbReference>
<gene>
    <name evidence="1" type="ORF">ERS132531_01975</name>
</gene>
<evidence type="ECO:0000313" key="2">
    <source>
        <dbReference type="Proteomes" id="UP000074903"/>
    </source>
</evidence>